<dbReference type="EC" id="2.7.13.3" evidence="2"/>
<dbReference type="InterPro" id="IPR036097">
    <property type="entry name" value="HisK_dim/P_sf"/>
</dbReference>
<organism evidence="14 15">
    <name type="scientific">Acidocella aquatica</name>
    <dbReference type="NCBI Taxonomy" id="1922313"/>
    <lineage>
        <taxon>Bacteria</taxon>
        <taxon>Pseudomonadati</taxon>
        <taxon>Pseudomonadota</taxon>
        <taxon>Alphaproteobacteria</taxon>
        <taxon>Acetobacterales</taxon>
        <taxon>Acidocellaceae</taxon>
        <taxon>Acidocella</taxon>
    </lineage>
</organism>
<keyword evidence="7" id="KW-0175">Coiled coil</keyword>
<dbReference type="InterPro" id="IPR035909">
    <property type="entry name" value="CheB_C"/>
</dbReference>
<dbReference type="Pfam" id="PF03705">
    <property type="entry name" value="CheR_N"/>
    <property type="match status" value="1"/>
</dbReference>
<evidence type="ECO:0000256" key="7">
    <source>
        <dbReference type="SAM" id="Coils"/>
    </source>
</evidence>
<feature type="domain" description="CheR-type methyltransferase" evidence="13">
    <location>
        <begin position="207"/>
        <end position="439"/>
    </location>
</feature>
<dbReference type="InterPro" id="IPR036388">
    <property type="entry name" value="WH-like_DNA-bd_sf"/>
</dbReference>
<dbReference type="Pfam" id="PF01339">
    <property type="entry name" value="CheB_methylest"/>
    <property type="match status" value="1"/>
</dbReference>
<feature type="domain" description="Response regulatory" evidence="10">
    <location>
        <begin position="1470"/>
        <end position="1586"/>
    </location>
</feature>
<dbReference type="NCBIfam" id="TIGR00229">
    <property type="entry name" value="sensory_box"/>
    <property type="match status" value="2"/>
</dbReference>
<dbReference type="InterPro" id="IPR003661">
    <property type="entry name" value="HisK_dim/P_dom"/>
</dbReference>
<gene>
    <name evidence="14" type="ORF">GCM10010909_15690</name>
</gene>
<dbReference type="InterPro" id="IPR022642">
    <property type="entry name" value="CheR_C"/>
</dbReference>
<feature type="domain" description="CheB-type methylesterase" evidence="12">
    <location>
        <begin position="1"/>
        <end position="182"/>
    </location>
</feature>
<dbReference type="Gene3D" id="3.40.50.180">
    <property type="entry name" value="Methylesterase CheB, C-terminal domain"/>
    <property type="match status" value="1"/>
</dbReference>
<keyword evidence="5" id="KW-0378">Hydrolase</keyword>
<dbReference type="InterPro" id="IPR022641">
    <property type="entry name" value="CheR_N"/>
</dbReference>
<dbReference type="PROSITE" id="PS50043">
    <property type="entry name" value="HTH_LUXR_2"/>
    <property type="match status" value="1"/>
</dbReference>
<dbReference type="SMART" id="SM00421">
    <property type="entry name" value="HTH_LUXR"/>
    <property type="match status" value="1"/>
</dbReference>
<dbReference type="PANTHER" id="PTHR24422">
    <property type="entry name" value="CHEMOTAXIS PROTEIN METHYLTRANSFERASE"/>
    <property type="match status" value="1"/>
</dbReference>
<dbReference type="SUPFAM" id="SSF52172">
    <property type="entry name" value="CheY-like"/>
    <property type="match status" value="2"/>
</dbReference>
<dbReference type="InterPro" id="IPR000673">
    <property type="entry name" value="Sig_transdc_resp-reg_Me-estase"/>
</dbReference>
<dbReference type="InterPro" id="IPR001789">
    <property type="entry name" value="Sig_transdc_resp-reg_receiver"/>
</dbReference>
<dbReference type="SUPFAM" id="SSF55874">
    <property type="entry name" value="ATPase domain of HSP90 chaperone/DNA topoisomerase II/histidine kinase"/>
    <property type="match status" value="1"/>
</dbReference>
<dbReference type="SUPFAM" id="SSF47384">
    <property type="entry name" value="Homodimeric domain of signal transducing histidine kinase"/>
    <property type="match status" value="1"/>
</dbReference>
<dbReference type="Gene3D" id="1.10.10.10">
    <property type="entry name" value="Winged helix-like DNA-binding domain superfamily/Winged helix DNA-binding domain"/>
    <property type="match status" value="1"/>
</dbReference>
<comment type="caution">
    <text evidence="14">The sequence shown here is derived from an EMBL/GenBank/DDBJ whole genome shotgun (WGS) entry which is preliminary data.</text>
</comment>
<dbReference type="Pfam" id="PF00072">
    <property type="entry name" value="Response_reg"/>
    <property type="match status" value="2"/>
</dbReference>
<dbReference type="PRINTS" id="PR00038">
    <property type="entry name" value="HTHLUXR"/>
</dbReference>
<dbReference type="PANTHER" id="PTHR24422:SF27">
    <property type="entry name" value="PROTEIN-GLUTAMATE O-METHYLTRANSFERASE"/>
    <property type="match status" value="1"/>
</dbReference>
<feature type="domain" description="HTH luxR-type" evidence="8">
    <location>
        <begin position="1602"/>
        <end position="1667"/>
    </location>
</feature>
<feature type="coiled-coil region" evidence="7">
    <location>
        <begin position="624"/>
        <end position="700"/>
    </location>
</feature>
<keyword evidence="6" id="KW-0597">Phosphoprotein</keyword>
<dbReference type="PROSITE" id="PS00622">
    <property type="entry name" value="HTH_LUXR_1"/>
    <property type="match status" value="1"/>
</dbReference>
<dbReference type="PROSITE" id="PS50112">
    <property type="entry name" value="PAS"/>
    <property type="match status" value="2"/>
</dbReference>
<dbReference type="SUPFAM" id="SSF55785">
    <property type="entry name" value="PYP-like sensor domain (PAS domain)"/>
    <property type="match status" value="3"/>
</dbReference>
<dbReference type="EMBL" id="BSOS01000041">
    <property type="protein sequence ID" value="GLR66889.1"/>
    <property type="molecule type" value="Genomic_DNA"/>
</dbReference>
<dbReference type="SUPFAM" id="SSF46894">
    <property type="entry name" value="C-terminal effector domain of the bipartite response regulators"/>
    <property type="match status" value="1"/>
</dbReference>
<keyword evidence="4" id="KW-0238">DNA-binding</keyword>
<feature type="modified residue" description="4-aspartylphosphate" evidence="6">
    <location>
        <position position="1519"/>
    </location>
</feature>
<dbReference type="CDD" id="cd00130">
    <property type="entry name" value="PAS"/>
    <property type="match status" value="3"/>
</dbReference>
<accession>A0ABQ6A402</accession>
<evidence type="ECO:0000259" key="9">
    <source>
        <dbReference type="PROSITE" id="PS50109"/>
    </source>
</evidence>
<evidence type="ECO:0000313" key="15">
    <source>
        <dbReference type="Proteomes" id="UP001156641"/>
    </source>
</evidence>
<dbReference type="InterPro" id="IPR011006">
    <property type="entry name" value="CheY-like_superfamily"/>
</dbReference>
<dbReference type="PRINTS" id="PR00996">
    <property type="entry name" value="CHERMTFRASE"/>
</dbReference>
<dbReference type="RefSeq" id="WP_284257593.1">
    <property type="nucleotide sequence ID" value="NZ_BSOS01000041.1"/>
</dbReference>
<dbReference type="InterPro" id="IPR036890">
    <property type="entry name" value="HATPase_C_sf"/>
</dbReference>
<dbReference type="InterPro" id="IPR029063">
    <property type="entry name" value="SAM-dependent_MTases_sf"/>
</dbReference>
<dbReference type="Pfam" id="PF13596">
    <property type="entry name" value="PAS_10"/>
    <property type="match status" value="1"/>
</dbReference>
<name>A0ABQ6A402_9PROT</name>
<dbReference type="InterPro" id="IPR005467">
    <property type="entry name" value="His_kinase_dom"/>
</dbReference>
<dbReference type="Gene3D" id="3.30.450.20">
    <property type="entry name" value="PAS domain"/>
    <property type="match status" value="3"/>
</dbReference>
<keyword evidence="3 5" id="KW-0145">Chemotaxis</keyword>
<dbReference type="Proteomes" id="UP001156641">
    <property type="component" value="Unassembled WGS sequence"/>
</dbReference>
<dbReference type="CDD" id="cd00156">
    <property type="entry name" value="REC"/>
    <property type="match status" value="1"/>
</dbReference>
<proteinExistence type="predicted"/>
<dbReference type="Gene3D" id="3.40.50.2300">
    <property type="match status" value="2"/>
</dbReference>
<dbReference type="InterPro" id="IPR000780">
    <property type="entry name" value="CheR_MeTrfase"/>
</dbReference>
<dbReference type="Pfam" id="PF00512">
    <property type="entry name" value="HisKA"/>
    <property type="match status" value="1"/>
</dbReference>
<evidence type="ECO:0000256" key="4">
    <source>
        <dbReference type="ARBA" id="ARBA00023125"/>
    </source>
</evidence>
<dbReference type="Pfam" id="PF00989">
    <property type="entry name" value="PAS"/>
    <property type="match status" value="2"/>
</dbReference>
<feature type="active site" evidence="5">
    <location>
        <position position="124"/>
    </location>
</feature>
<evidence type="ECO:0000259" key="12">
    <source>
        <dbReference type="PROSITE" id="PS50122"/>
    </source>
</evidence>
<evidence type="ECO:0000256" key="1">
    <source>
        <dbReference type="ARBA" id="ARBA00000085"/>
    </source>
</evidence>
<evidence type="ECO:0000256" key="3">
    <source>
        <dbReference type="ARBA" id="ARBA00022500"/>
    </source>
</evidence>
<dbReference type="PROSITE" id="PS50110">
    <property type="entry name" value="RESPONSE_REGULATORY"/>
    <property type="match status" value="2"/>
</dbReference>
<comment type="catalytic activity">
    <reaction evidence="1">
        <text>ATP + protein L-histidine = ADP + protein N-phospho-L-histidine.</text>
        <dbReference type="EC" id="2.7.13.3"/>
    </reaction>
</comment>
<evidence type="ECO:0000256" key="5">
    <source>
        <dbReference type="PROSITE-ProRule" id="PRU00050"/>
    </source>
</evidence>
<protein>
    <recommendedName>
        <fullName evidence="2">histidine kinase</fullName>
        <ecNumber evidence="2">2.7.13.3</ecNumber>
    </recommendedName>
</protein>
<dbReference type="SUPFAM" id="SSF53335">
    <property type="entry name" value="S-adenosyl-L-methionine-dependent methyltransferases"/>
    <property type="match status" value="1"/>
</dbReference>
<evidence type="ECO:0000256" key="2">
    <source>
        <dbReference type="ARBA" id="ARBA00012438"/>
    </source>
</evidence>
<dbReference type="Pfam" id="PF02518">
    <property type="entry name" value="HATPase_c"/>
    <property type="match status" value="1"/>
</dbReference>
<evidence type="ECO:0000259" key="10">
    <source>
        <dbReference type="PROSITE" id="PS50110"/>
    </source>
</evidence>
<dbReference type="PROSITE" id="PS50109">
    <property type="entry name" value="HIS_KIN"/>
    <property type="match status" value="1"/>
</dbReference>
<evidence type="ECO:0000313" key="14">
    <source>
        <dbReference type="EMBL" id="GLR66889.1"/>
    </source>
</evidence>
<sequence length="1670" mass="181264">MIGASAGGLEPISKFLDAMPADSGAVFIVIQHLDPAGKSLLPELLARHTRMQVQLASEGAALLPNQVYVIPPGVFLSLVSDKFHMVDAPSGAGARLPVDVFLRSLAANCRNRGIGIILSGTGTDGSQGLKLLKEAGGLTLVQEPSEAQHDGMPQQAILMASPDHVMPVADMPRALLQYIARGCVKPPHEEDHGGDGMRHIAAVLDTLKSVTGRDFEQYKTGTVQRRIERRMGLHAIESWEDYIALLHRNTAEAEALAKDLLIHVTQFFRDPDAFAFLAQRILPGLLSKHSPDQPVRIWVPGCSTGEEAYTLGMVFLEQIAQAPQRLKLQIFATDIDEEGLQAARAGIYPESIRADISPQRLGKFFTAVDRGFKITNGLRESVIFSRHDLLKDPPFSRLDLISCRNLFIYLRPDAQELVLTMFHFALRDDGLLFLGTAESSGAAADLFKPVDPAQRLYRRIGQTRGPRVGLQPGSSGIQRSQINHAVRSKMPQPPLAELVERKILEVYAPASVVTNRQHIALYFSGAIDRYLQVAPGEPQQDVLSMAREGLRPMLRETIGSAFRGKRPVSVHGVRCKHGSKQVKVTIEAQLIDDDLALVSFIDEPPDMSGMAEPSTGDAVHSAAFAEMQQELADTRKELNRTIRELRRTNEDMMAANEEAVSLNEELLSANEELETSKEELQSLNEELTTLNGQLRQSLDQQQQISTDLANLLNSSGVATLFLDSQLNIKVFNPAMQSLFAIIEKDIGRPIADLLPKFADPNLLQDAIQARSNGAPIEREVQAQSGTWYLRTVLPYRTASGDIQGEVVTFTDVSQLKTATLTAAAARSYAEAIVDTIREPLAVVDLAMKVLSVNTAFAISFGLTIEAIQGKTLSEAGIGILRHKKLHELLARVSRNQSGTGAAELEVEQPNGGLRVWRATARNFAPAPAEPPMILLVLNDITDRQLILHRQMQMMLDALPGAVVAVDDQRLIRFVNHLVEPLFGYSPGELAGQNIEVLLPTALRARHEQLHSDYMAQMPTARQMGVGLDIKGLTRGGGEIPLEIGLSPVATSDGTLILATILDLRGQKAAETRLREAMAGADRANQAKSRFLAAASHDLRQPLQTIGLLLGVLAKRTAGPEAQAIVGKLENTISGMSELLDTLLDINQIESGGVRPDITDFAVAGFFTRLSDLYGPIAAAKGLELRVVPSSAVIRSDHHLLERVVGNLLSNAIKYTDRGRILLGCRHSGNKLRIEVWDTGIGIPEESTAKVFEEFHRLNPEDSSRFGLGIGLYIVQRLALLLDHKIEVRSHSGKGTMFAVIAAAGDQAAWPRTARREQAISGAKPPTILLIEDDPNQLESLRLLLETEGYRVLAVRKGEEALALADNAEGQPDVIAADYNLPGGMNGLQVIKGLRSGLGVQIPALIVSGDKSASARQAFKASAQAFITKPVKAAELLATLAALVETVRPGWSGKQLMNYPVSATASTAGAEIGVVDDDPGVCDAIRHTLEAEGHKVDTYASCEAFLAEPDHGKYRCLVVDVGLGDRGIDGLELQRLLKEEHINTPVIFVTGSGDLPKAVKAIRDGAVDFLLKPVKGTELYASVSRALAHVASEGSNHAKQQETDARLATLTARERQVMERIAAGEASKVIAADLRISQRTVEHHRQSVMRKMAVKSLAALVRKVGLRTPTE</sequence>
<dbReference type="SUPFAM" id="SSF52738">
    <property type="entry name" value="Methylesterase CheB, C-terminal domain"/>
    <property type="match status" value="1"/>
</dbReference>
<dbReference type="InterPro" id="IPR050903">
    <property type="entry name" value="Bact_Chemotaxis_MeTrfase"/>
</dbReference>
<dbReference type="PROSITE" id="PS50123">
    <property type="entry name" value="CHER"/>
    <property type="match status" value="1"/>
</dbReference>
<evidence type="ECO:0000259" key="11">
    <source>
        <dbReference type="PROSITE" id="PS50112"/>
    </source>
</evidence>
<dbReference type="Gene3D" id="3.30.565.10">
    <property type="entry name" value="Histidine kinase-like ATPase, C-terminal domain"/>
    <property type="match status" value="1"/>
</dbReference>
<dbReference type="Gene3D" id="1.10.287.130">
    <property type="match status" value="1"/>
</dbReference>
<keyword evidence="15" id="KW-1185">Reference proteome</keyword>
<feature type="domain" description="Histidine kinase" evidence="9">
    <location>
        <begin position="1093"/>
        <end position="1305"/>
    </location>
</feature>
<dbReference type="InterPro" id="IPR013767">
    <property type="entry name" value="PAS_fold"/>
</dbReference>
<dbReference type="InterPro" id="IPR000792">
    <property type="entry name" value="Tscrpt_reg_LuxR_C"/>
</dbReference>
<dbReference type="CDD" id="cd00082">
    <property type="entry name" value="HisKA"/>
    <property type="match status" value="1"/>
</dbReference>
<feature type="modified residue" description="4-aspartylphosphate" evidence="6">
    <location>
        <position position="1377"/>
    </location>
</feature>
<feature type="domain" description="PAS" evidence="11">
    <location>
        <begin position="825"/>
        <end position="872"/>
    </location>
</feature>
<dbReference type="SMART" id="SM00448">
    <property type="entry name" value="REC"/>
    <property type="match status" value="2"/>
</dbReference>
<dbReference type="InterPro" id="IPR016032">
    <property type="entry name" value="Sig_transdc_resp-reg_C-effctor"/>
</dbReference>
<dbReference type="SUPFAM" id="SSF47757">
    <property type="entry name" value="Chemotaxis receptor methyltransferase CheR, N-terminal domain"/>
    <property type="match status" value="1"/>
</dbReference>
<dbReference type="SMART" id="SM00138">
    <property type="entry name" value="MeTrc"/>
    <property type="match status" value="1"/>
</dbReference>
<dbReference type="InterPro" id="IPR003594">
    <property type="entry name" value="HATPase_dom"/>
</dbReference>
<dbReference type="PROSITE" id="PS50122">
    <property type="entry name" value="CHEB"/>
    <property type="match status" value="1"/>
</dbReference>
<dbReference type="InterPro" id="IPR035965">
    <property type="entry name" value="PAS-like_dom_sf"/>
</dbReference>
<dbReference type="Pfam" id="PF01739">
    <property type="entry name" value="CheR"/>
    <property type="match status" value="1"/>
</dbReference>
<evidence type="ECO:0000259" key="8">
    <source>
        <dbReference type="PROSITE" id="PS50043"/>
    </source>
</evidence>
<dbReference type="Pfam" id="PF00196">
    <property type="entry name" value="GerE"/>
    <property type="match status" value="1"/>
</dbReference>
<feature type="domain" description="PAS" evidence="11">
    <location>
        <begin position="947"/>
        <end position="1016"/>
    </location>
</feature>
<dbReference type="InterPro" id="IPR000014">
    <property type="entry name" value="PAS"/>
</dbReference>
<dbReference type="SMART" id="SM00388">
    <property type="entry name" value="HisKA"/>
    <property type="match status" value="1"/>
</dbReference>
<dbReference type="CDD" id="cd06170">
    <property type="entry name" value="LuxR_C_like"/>
    <property type="match status" value="1"/>
</dbReference>
<evidence type="ECO:0000259" key="13">
    <source>
        <dbReference type="PROSITE" id="PS50123"/>
    </source>
</evidence>
<dbReference type="Gene3D" id="3.40.50.150">
    <property type="entry name" value="Vaccinia Virus protein VP39"/>
    <property type="match status" value="1"/>
</dbReference>
<feature type="active site" evidence="5">
    <location>
        <position position="5"/>
    </location>
</feature>
<reference evidence="15" key="1">
    <citation type="journal article" date="2019" name="Int. J. Syst. Evol. Microbiol.">
        <title>The Global Catalogue of Microorganisms (GCM) 10K type strain sequencing project: providing services to taxonomists for standard genome sequencing and annotation.</title>
        <authorList>
            <consortium name="The Broad Institute Genomics Platform"/>
            <consortium name="The Broad Institute Genome Sequencing Center for Infectious Disease"/>
            <person name="Wu L."/>
            <person name="Ma J."/>
        </authorList>
    </citation>
    <scope>NUCLEOTIDE SEQUENCE [LARGE SCALE GENOMIC DNA]</scope>
    <source>
        <strain evidence="15">NBRC 112502</strain>
    </source>
</reference>
<dbReference type="SMART" id="SM00387">
    <property type="entry name" value="HATPase_c"/>
    <property type="match status" value="1"/>
</dbReference>
<feature type="active site" evidence="5">
    <location>
        <position position="32"/>
    </location>
</feature>
<dbReference type="CDD" id="cd16434">
    <property type="entry name" value="CheB-CheR_fusion"/>
    <property type="match status" value="1"/>
</dbReference>
<dbReference type="SMART" id="SM00091">
    <property type="entry name" value="PAS"/>
    <property type="match status" value="4"/>
</dbReference>
<evidence type="ECO:0000256" key="6">
    <source>
        <dbReference type="PROSITE-ProRule" id="PRU00169"/>
    </source>
</evidence>
<feature type="domain" description="Response regulatory" evidence="10">
    <location>
        <begin position="1326"/>
        <end position="1443"/>
    </location>
</feature>